<protein>
    <submittedName>
        <fullName evidence="1">Uncharacterized protein</fullName>
    </submittedName>
</protein>
<sequence length="332" mass="37559">MMMPRKTLIFGNGLGMALDPQHFSLTNAMADVWNDPFAISDVHKELISQCLGGNGVIPAREDQLDPLHLVISACRTLSSINMSQRMNVHWLSQEGLQFPVAVGNYLHKVATRLHLYAHGLPQAFLEPLIAFVRQTKSHVATLNYDKLLYGAFLDAGLMAGYFHTTLVDGMVANGFSSDALTRLYNNDFGYYLHLHGSPLFFDHHGLARKRDRHQLNPFSPEGSDHIVLTHVRHKRSVIGASTVLSTYWNYLGLSLNESQEIIVFGYSGDDDHLNDVIAAYAQSRHIVIVEWSGVNQTEAQRLAFWSQKFKTGNFHLWRLPNVLTFTQWDHIY</sequence>
<proteinExistence type="predicted"/>
<dbReference type="Proteomes" id="UP000271468">
    <property type="component" value="Unassembled WGS sequence"/>
</dbReference>
<reference evidence="1 2" key="1">
    <citation type="submission" date="2018-08" db="EMBL/GenBank/DDBJ databases">
        <title>Recombination of ecologically and evolutionarily significant loci maintains genetic cohesion in the Pseudomonas syringae species complex.</title>
        <authorList>
            <person name="Dillon M."/>
            <person name="Thakur S."/>
            <person name="Almeida R.N.D."/>
            <person name="Weir B.S."/>
            <person name="Guttman D.S."/>
        </authorList>
    </citation>
    <scope>NUCLEOTIDE SEQUENCE [LARGE SCALE GENOMIC DNA]</scope>
    <source>
        <strain evidence="1 2">ICMP 12341</strain>
    </source>
</reference>
<accession>A0A0P9L5U7</accession>
<gene>
    <name evidence="1" type="ORF">ALQ65_02008</name>
</gene>
<name>A0A0P9L5U7_9PSED</name>
<evidence type="ECO:0000313" key="1">
    <source>
        <dbReference type="EMBL" id="RMN12710.1"/>
    </source>
</evidence>
<organism evidence="1 2">
    <name type="scientific">Pseudomonas syringae pv. coriandricola</name>
    <dbReference type="NCBI Taxonomy" id="264453"/>
    <lineage>
        <taxon>Bacteria</taxon>
        <taxon>Pseudomonadati</taxon>
        <taxon>Pseudomonadota</taxon>
        <taxon>Gammaproteobacteria</taxon>
        <taxon>Pseudomonadales</taxon>
        <taxon>Pseudomonadaceae</taxon>
        <taxon>Pseudomonas</taxon>
    </lineage>
</organism>
<comment type="caution">
    <text evidence="1">The sequence shown here is derived from an EMBL/GenBank/DDBJ whole genome shotgun (WGS) entry which is preliminary data.</text>
</comment>
<dbReference type="AlphaFoldDB" id="A0A0P9L5U7"/>
<evidence type="ECO:0000313" key="2">
    <source>
        <dbReference type="Proteomes" id="UP000271468"/>
    </source>
</evidence>
<dbReference type="Pfam" id="PF13289">
    <property type="entry name" value="SIR2_2"/>
    <property type="match status" value="1"/>
</dbReference>
<dbReference type="EMBL" id="RBOV01000131">
    <property type="protein sequence ID" value="RMN12710.1"/>
    <property type="molecule type" value="Genomic_DNA"/>
</dbReference>